<comment type="caution">
    <text evidence="1">The sequence shown here is derived from an EMBL/GenBank/DDBJ whole genome shotgun (WGS) entry which is preliminary data.</text>
</comment>
<dbReference type="Proteomes" id="UP000494256">
    <property type="component" value="Unassembled WGS sequence"/>
</dbReference>
<gene>
    <name evidence="1" type="ORF">APLA_LOCUS3849</name>
</gene>
<dbReference type="EMBL" id="CADEBD010000284">
    <property type="protein sequence ID" value="CAB3229072.1"/>
    <property type="molecule type" value="Genomic_DNA"/>
</dbReference>
<reference evidence="1 2" key="1">
    <citation type="submission" date="2020-04" db="EMBL/GenBank/DDBJ databases">
        <authorList>
            <person name="Wallbank WR R."/>
            <person name="Pardo Diaz C."/>
            <person name="Kozak K."/>
            <person name="Martin S."/>
            <person name="Jiggins C."/>
            <person name="Moest M."/>
            <person name="Warren A I."/>
            <person name="Byers J.R.P. K."/>
            <person name="Montejo-Kovacevich G."/>
            <person name="Yen C E."/>
        </authorList>
    </citation>
    <scope>NUCLEOTIDE SEQUENCE [LARGE SCALE GENOMIC DNA]</scope>
</reference>
<protein>
    <submittedName>
        <fullName evidence="1">Uncharacterized protein</fullName>
    </submittedName>
</protein>
<organism evidence="1 2">
    <name type="scientific">Arctia plantaginis</name>
    <name type="common">Wood tiger moth</name>
    <name type="synonym">Phalaena plantaginis</name>
    <dbReference type="NCBI Taxonomy" id="874455"/>
    <lineage>
        <taxon>Eukaryota</taxon>
        <taxon>Metazoa</taxon>
        <taxon>Ecdysozoa</taxon>
        <taxon>Arthropoda</taxon>
        <taxon>Hexapoda</taxon>
        <taxon>Insecta</taxon>
        <taxon>Pterygota</taxon>
        <taxon>Neoptera</taxon>
        <taxon>Endopterygota</taxon>
        <taxon>Lepidoptera</taxon>
        <taxon>Glossata</taxon>
        <taxon>Ditrysia</taxon>
        <taxon>Noctuoidea</taxon>
        <taxon>Erebidae</taxon>
        <taxon>Arctiinae</taxon>
        <taxon>Arctia</taxon>
    </lineage>
</organism>
<dbReference type="AlphaFoldDB" id="A0A8S0ZDN4"/>
<dbReference type="OrthoDB" id="1470350at2759"/>
<name>A0A8S0ZDN4_ARCPL</name>
<proteinExistence type="predicted"/>
<evidence type="ECO:0000313" key="1">
    <source>
        <dbReference type="EMBL" id="CAB3229072.1"/>
    </source>
</evidence>
<evidence type="ECO:0000313" key="2">
    <source>
        <dbReference type="Proteomes" id="UP000494256"/>
    </source>
</evidence>
<sequence>MIQVGSRSAMFSPLYINTASTPNELEPDGPRTFSPVSPQMIYESLRKLSVWRQYIMTGDLMDYIRRNYPVNPVEAELYPELKEKLRVATIAGIVIEPYEDNWCLTCALKDRQLSPNHVSLFWEAYLDNMNPLRCRKLQAKEVDSAGTEEPPAKGNDRIII</sequence>
<accession>A0A8S0ZDN4</accession>